<evidence type="ECO:0000313" key="4">
    <source>
        <dbReference type="Proteomes" id="UP000557739"/>
    </source>
</evidence>
<dbReference type="InterPro" id="IPR049492">
    <property type="entry name" value="BD-FAE-like_dom"/>
</dbReference>
<dbReference type="InterPro" id="IPR050300">
    <property type="entry name" value="GDXG_lipolytic_enzyme"/>
</dbReference>
<dbReference type="Proteomes" id="UP000557739">
    <property type="component" value="Unassembled WGS sequence"/>
</dbReference>
<name>A0A7W9ARA2_9SPHN</name>
<dbReference type="InterPro" id="IPR029058">
    <property type="entry name" value="AB_hydrolase_fold"/>
</dbReference>
<keyword evidence="1" id="KW-0378">Hydrolase</keyword>
<evidence type="ECO:0000313" key="3">
    <source>
        <dbReference type="EMBL" id="MBB5699145.1"/>
    </source>
</evidence>
<proteinExistence type="predicted"/>
<dbReference type="AlphaFoldDB" id="A0A7W9ARA2"/>
<sequence>MRPALFILLGSLIGACSPLTTFDRLVPKDRGGERVATDLAYGPDARQRLDVYAPQGKCTAPRPVVVFFYGGSWNSGTRRGYAFVGRALAARGFVTVVPDYRLVPEVRYPAFVEDGAAAVRWAAEHAGAYCGDGRSIVLMGHSAGAYIAAMLAVDPRWLKDARSAVKGLVGLAGPYDFAPFDVEASRAAFGQAPDPADTQPVTFAGAGDPPALLLYGTADTVVLPRNSEALAARLRAGGAAADTRAYPKLGHVGIVLALARPFRGRAPVLDDISTFVRQVTHGVPGTGVVHGTE</sequence>
<reference evidence="3 4" key="1">
    <citation type="submission" date="2020-08" db="EMBL/GenBank/DDBJ databases">
        <title>Genomic Encyclopedia of Type Strains, Phase IV (KMG-IV): sequencing the most valuable type-strain genomes for metagenomic binning, comparative biology and taxonomic classification.</title>
        <authorList>
            <person name="Goeker M."/>
        </authorList>
    </citation>
    <scope>NUCLEOTIDE SEQUENCE [LARGE SCALE GENOMIC DNA]</scope>
    <source>
        <strain evidence="3 4">DSM 27244</strain>
    </source>
</reference>
<evidence type="ECO:0000256" key="1">
    <source>
        <dbReference type="ARBA" id="ARBA00022801"/>
    </source>
</evidence>
<evidence type="ECO:0000259" key="2">
    <source>
        <dbReference type="Pfam" id="PF20434"/>
    </source>
</evidence>
<dbReference type="GO" id="GO:0016787">
    <property type="term" value="F:hydrolase activity"/>
    <property type="evidence" value="ECO:0007669"/>
    <property type="project" value="UniProtKB-KW"/>
</dbReference>
<protein>
    <submittedName>
        <fullName evidence="3">Acetyl esterase/lipase</fullName>
    </submittedName>
</protein>
<gene>
    <name evidence="3" type="ORF">FHR19_002500</name>
</gene>
<comment type="caution">
    <text evidence="3">The sequence shown here is derived from an EMBL/GenBank/DDBJ whole genome shotgun (WGS) entry which is preliminary data.</text>
</comment>
<dbReference type="PROSITE" id="PS51257">
    <property type="entry name" value="PROKAR_LIPOPROTEIN"/>
    <property type="match status" value="1"/>
</dbReference>
<dbReference type="EMBL" id="JACIJJ010000003">
    <property type="protein sequence ID" value="MBB5699145.1"/>
    <property type="molecule type" value="Genomic_DNA"/>
</dbReference>
<dbReference type="PANTHER" id="PTHR48081:SF9">
    <property type="entry name" value="CARBOXYLESTERASE"/>
    <property type="match status" value="1"/>
</dbReference>
<dbReference type="SUPFAM" id="SSF53474">
    <property type="entry name" value="alpha/beta-Hydrolases"/>
    <property type="match status" value="1"/>
</dbReference>
<organism evidence="3 4">
    <name type="scientific">Sphingomonas yantingensis</name>
    <dbReference type="NCBI Taxonomy" id="1241761"/>
    <lineage>
        <taxon>Bacteria</taxon>
        <taxon>Pseudomonadati</taxon>
        <taxon>Pseudomonadota</taxon>
        <taxon>Alphaproteobacteria</taxon>
        <taxon>Sphingomonadales</taxon>
        <taxon>Sphingomonadaceae</taxon>
        <taxon>Sphingomonas</taxon>
    </lineage>
</organism>
<dbReference type="Pfam" id="PF20434">
    <property type="entry name" value="BD-FAE"/>
    <property type="match status" value="1"/>
</dbReference>
<feature type="domain" description="BD-FAE-like" evidence="2">
    <location>
        <begin position="49"/>
        <end position="234"/>
    </location>
</feature>
<accession>A0A7W9ARA2</accession>
<dbReference type="RefSeq" id="WP_343053256.1">
    <property type="nucleotide sequence ID" value="NZ_JACIJJ010000003.1"/>
</dbReference>
<dbReference type="Gene3D" id="3.40.50.1820">
    <property type="entry name" value="alpha/beta hydrolase"/>
    <property type="match status" value="1"/>
</dbReference>
<keyword evidence="4" id="KW-1185">Reference proteome</keyword>
<dbReference type="PANTHER" id="PTHR48081">
    <property type="entry name" value="AB HYDROLASE SUPERFAMILY PROTEIN C4A8.06C"/>
    <property type="match status" value="1"/>
</dbReference>